<dbReference type="EMBL" id="QSFW01000033">
    <property type="protein sequence ID" value="RHA83288.1"/>
    <property type="molecule type" value="Genomic_DNA"/>
</dbReference>
<feature type="domain" description="GmrSD restriction endonucleases N-terminal" evidence="1">
    <location>
        <begin position="30"/>
        <end position="214"/>
    </location>
</feature>
<evidence type="ECO:0000313" key="3">
    <source>
        <dbReference type="Proteomes" id="UP000284990"/>
    </source>
</evidence>
<sequence>MCDKTNSDKSPIVENGISIVAIKDLDGCNFRVPNYQRGYRWTRQQVKDLIDDIFEFTHNFFKNGQKGIYCIQPLVVQKSHNEEGTDCWDVIDGQQRLTTLFIILKFFDRHLYGLQYQTRVQSADYLNRLADHLYAEEQKLDNIDFYHMYEAFEEVSSKLNGYKDLDKFEEVLLSKVKFIWYAINGSQNPIDVFTRLNIDKISLTPSELIKALLLNRNNFGSEQDFDKIHMRQQEIASEWDAMENQLQMDNFWLFFHDVGYHSATRIDYLFEILCDKKLLGDVGEEVGNDGAQTFRYVYAYFKSNGYNSHTIQSVWEKVKSIFDTLNEWYNELELYHYVGYILCRPRESTRVAGNPIEMKKEVYELWMEWNKNSMTISKFKNYLHNKIQELIDGCKNIDEEYEIKECRKTQCRPILLLHNILTVIRQGKIAKETYAQDIFFKFPFNLYKLEKWDVEHIDSNTTNDMQEFEQQKEWLLNNYVIADEGLKEKIKAFCEDNEKDDRKRTKVFESLHKNLQGSSTDLLNEDDKDNEKNHLWNFTLLDERTNRGYGNAIFPAKRRIIIGKEQGKYYPCPKCNAQHGFKEIDPINATSSFILPCTKQVFMKYYSPVSGTMTAWTRSDAEAYRQNIIDLLTEFGFIIEKKYE</sequence>
<accession>A0AA92UZB0</accession>
<proteinExistence type="predicted"/>
<evidence type="ECO:0000313" key="2">
    <source>
        <dbReference type="EMBL" id="RHA83288.1"/>
    </source>
</evidence>
<dbReference type="PANTHER" id="PTHR35149:SF1">
    <property type="entry name" value="DUF5655 DOMAIN-CONTAINING PROTEIN"/>
    <property type="match status" value="1"/>
</dbReference>
<gene>
    <name evidence="2" type="ORF">DW916_13015</name>
</gene>
<name>A0AA92UZB0_9BACT</name>
<dbReference type="RefSeq" id="WP_118191569.1">
    <property type="nucleotide sequence ID" value="NZ_JBALJY010000013.1"/>
</dbReference>
<comment type="caution">
    <text evidence="2">The sequence shown here is derived from an EMBL/GenBank/DDBJ whole genome shotgun (WGS) entry which is preliminary data.</text>
</comment>
<dbReference type="Proteomes" id="UP000284990">
    <property type="component" value="Unassembled WGS sequence"/>
</dbReference>
<protein>
    <submittedName>
        <fullName evidence="2">DUF262 domain-containing protein</fullName>
    </submittedName>
</protein>
<dbReference type="AlphaFoldDB" id="A0AA92UZB0"/>
<evidence type="ECO:0000259" key="1">
    <source>
        <dbReference type="Pfam" id="PF03235"/>
    </source>
</evidence>
<dbReference type="InterPro" id="IPR004919">
    <property type="entry name" value="GmrSD_N"/>
</dbReference>
<dbReference type="Pfam" id="PF03235">
    <property type="entry name" value="GmrSD_N"/>
    <property type="match status" value="1"/>
</dbReference>
<dbReference type="PANTHER" id="PTHR35149">
    <property type="entry name" value="SLL5132 PROTEIN"/>
    <property type="match status" value="1"/>
</dbReference>
<reference evidence="2 3" key="1">
    <citation type="submission" date="2018-08" db="EMBL/GenBank/DDBJ databases">
        <title>A genome reference for cultivated species of the human gut microbiota.</title>
        <authorList>
            <person name="Zou Y."/>
            <person name="Xue W."/>
            <person name="Luo G."/>
        </authorList>
    </citation>
    <scope>NUCLEOTIDE SEQUENCE [LARGE SCALE GENOMIC DNA]</scope>
    <source>
        <strain evidence="2 3">AM42-23AC</strain>
    </source>
</reference>
<organism evidence="2 3">
    <name type="scientific">Segatella copri</name>
    <dbReference type="NCBI Taxonomy" id="165179"/>
    <lineage>
        <taxon>Bacteria</taxon>
        <taxon>Pseudomonadati</taxon>
        <taxon>Bacteroidota</taxon>
        <taxon>Bacteroidia</taxon>
        <taxon>Bacteroidales</taxon>
        <taxon>Prevotellaceae</taxon>
        <taxon>Segatella</taxon>
    </lineage>
</organism>